<dbReference type="EMBL" id="BTGD01000025">
    <property type="protein sequence ID" value="GMM58518.1"/>
    <property type="molecule type" value="Genomic_DNA"/>
</dbReference>
<comment type="caution">
    <text evidence="1">The sequence shown here is derived from an EMBL/GenBank/DDBJ whole genome shotgun (WGS) entry which is preliminary data.</text>
</comment>
<dbReference type="Proteomes" id="UP001377567">
    <property type="component" value="Unassembled WGS sequence"/>
</dbReference>
<organism evidence="1 2">
    <name type="scientific">Maudiozyma humilis</name>
    <name type="common">Sour dough yeast</name>
    <name type="synonym">Kazachstania humilis</name>
    <dbReference type="NCBI Taxonomy" id="51915"/>
    <lineage>
        <taxon>Eukaryota</taxon>
        <taxon>Fungi</taxon>
        <taxon>Dikarya</taxon>
        <taxon>Ascomycota</taxon>
        <taxon>Saccharomycotina</taxon>
        <taxon>Saccharomycetes</taxon>
        <taxon>Saccharomycetales</taxon>
        <taxon>Saccharomycetaceae</taxon>
        <taxon>Maudiozyma</taxon>
    </lineage>
</organism>
<reference evidence="1 2" key="1">
    <citation type="journal article" date="2023" name="Elife">
        <title>Identification of key yeast species and microbe-microbe interactions impacting larval growth of Drosophila in the wild.</title>
        <authorList>
            <person name="Mure A."/>
            <person name="Sugiura Y."/>
            <person name="Maeda R."/>
            <person name="Honda K."/>
            <person name="Sakurai N."/>
            <person name="Takahashi Y."/>
            <person name="Watada M."/>
            <person name="Katoh T."/>
            <person name="Gotoh A."/>
            <person name="Gotoh Y."/>
            <person name="Taniguchi I."/>
            <person name="Nakamura K."/>
            <person name="Hayashi T."/>
            <person name="Katayama T."/>
            <person name="Uemura T."/>
            <person name="Hattori Y."/>
        </authorList>
    </citation>
    <scope>NUCLEOTIDE SEQUENCE [LARGE SCALE GENOMIC DNA]</scope>
    <source>
        <strain evidence="1 2">KH-74</strain>
    </source>
</reference>
<evidence type="ECO:0000313" key="2">
    <source>
        <dbReference type="Proteomes" id="UP001377567"/>
    </source>
</evidence>
<gene>
    <name evidence="1" type="ORF">DAKH74_051350</name>
</gene>
<keyword evidence="2" id="KW-1185">Reference proteome</keyword>
<name>A0AAV5S460_MAUHU</name>
<protein>
    <recommendedName>
        <fullName evidence="3">MULE transposase domain-containing protein</fullName>
    </recommendedName>
</protein>
<proteinExistence type="predicted"/>
<accession>A0AAV5S460</accession>
<dbReference type="AlphaFoldDB" id="A0AAV5S460"/>
<sequence>MFSRNTDILGENVDGIRTSALPMGMSVRIGKLFGAILSMLIRMDGPSDNPRERRTILDLELKNNCIFAFIEGIKLEDMHREVFSMNKEFETAGAVANFLLHNTEGSFFVRAFKTEPQLRYLFSDIDLEDIRADTHHNSEAVNSDREENLLSAVDMEEEEPEEEPGDEFVNSDDMGDDGPVNEFVNSDDFQGWNATLSKETLMRLGKAPISDIPFDEEEMTGIQENISKMNDLSDPDIDANDRECQVDTLFWCTDIRDSGIQNKFIEITFLDGTFLKGQFETLLTICGITVDNWVLSLAHMLHGGAERKINSILFNKLVKKYVPLNWDGAHIISNQSKAFESAHETVFGEESYTCIVHLLRNVMTSTLGNGTTLFHGMVQKLDERTRNHARDALLDMFPETSRNPNHPTYNKISSKAELYCRSLRTDGFEQFTTNPVEQFHSTIKALKKGGAVNMI</sequence>
<evidence type="ECO:0000313" key="1">
    <source>
        <dbReference type="EMBL" id="GMM58518.1"/>
    </source>
</evidence>
<evidence type="ECO:0008006" key="3">
    <source>
        <dbReference type="Google" id="ProtNLM"/>
    </source>
</evidence>